<dbReference type="GeneID" id="60322826"/>
<dbReference type="Proteomes" id="UP000226065">
    <property type="component" value="Segment"/>
</dbReference>
<evidence type="ECO:0000256" key="1">
    <source>
        <dbReference type="SAM" id="MobiDB-lite"/>
    </source>
</evidence>
<evidence type="ECO:0000313" key="3">
    <source>
        <dbReference type="Proteomes" id="UP000226065"/>
    </source>
</evidence>
<sequence length="301" mass="34028">MLPFYRHQGIPGNRKRGSEISMTETTETHDQALDDELAAVRDEILADWRDEYDEGAELFVGKFDAESFDPDYGVADFPEGATIAVKRCLRKPPPGWIRQHAHLSDLERTFALIEMHASDRALEILDSLDEKAWNEYVEAWGKDGGLIEQGKIAQVCAAARQVEDAIRRDLIVAGREFDDGTMSWVDLYAFIFAAPPGSAIFHAFEKGWNTTDYLLAHVIDALKIGLWQRTEDAQKKNPRHLPDPFPRPTDGDKQDNGSEYVQVGSTVATKTTVGKFLQMRAEREKRWREKHQGKRKAAEGA</sequence>
<gene>
    <name evidence="2" type="primary">19</name>
    <name evidence="2" type="ORF">SEA_KRUEGER_19</name>
</gene>
<proteinExistence type="predicted"/>
<dbReference type="KEGG" id="vg:60322826"/>
<dbReference type="EMBL" id="MF324914">
    <property type="protein sequence ID" value="ASR85520.1"/>
    <property type="molecule type" value="Genomic_DNA"/>
</dbReference>
<name>A0A222ZNB6_9CAUD</name>
<protein>
    <submittedName>
        <fullName evidence="2">Tail assembly chaperone</fullName>
    </submittedName>
</protein>
<dbReference type="RefSeq" id="YP_009951390.1">
    <property type="nucleotide sequence ID" value="NC_051601.1"/>
</dbReference>
<keyword evidence="3" id="KW-1185">Reference proteome</keyword>
<organism evidence="2 3">
    <name type="scientific">Mycobacterium phage Krueger</name>
    <dbReference type="NCBI Taxonomy" id="2015820"/>
    <lineage>
        <taxon>Viruses</taxon>
        <taxon>Duplodnaviria</taxon>
        <taxon>Heunggongvirae</taxon>
        <taxon>Uroviricota</taxon>
        <taxon>Caudoviricetes</taxon>
        <taxon>Weiservirinae</taxon>
        <taxon>Unicornvirus</taxon>
        <taxon>Unicornvirus krueger</taxon>
    </lineage>
</organism>
<reference evidence="2 3" key="1">
    <citation type="submission" date="2017-06" db="EMBL/GenBank/DDBJ databases">
        <authorList>
            <person name="Tobias T."/>
            <person name="Darnell A."/>
            <person name="Downs E."/>
            <person name="Draper R."/>
            <person name="Fishman F."/>
            <person name="Harders C."/>
            <person name="Isola J."/>
            <person name="Keiser K."/>
            <person name="Knight T."/>
            <person name="Lindquist A."/>
            <person name="Mozdren S."/>
            <person name="Obiri-Yeboah D."/>
            <person name="Oostindie M."/>
            <person name="Pearce C."/>
            <person name="Pelyhes D."/>
            <person name="Peterson J."/>
            <person name="Smith S."/>
            <person name="Vroom A."/>
            <person name="Stukey J."/>
            <person name="Best A."/>
            <person name="Garlena R.A."/>
            <person name="Russell D.A."/>
            <person name="Pope W.H."/>
            <person name="Jacobs-Sera D."/>
            <person name="Hendrix R.W."/>
            <person name="Hatfull G.F."/>
        </authorList>
    </citation>
    <scope>NUCLEOTIDE SEQUENCE [LARGE SCALE GENOMIC DNA]</scope>
</reference>
<feature type="compositionally biased region" description="Polar residues" evidence="1">
    <location>
        <begin position="257"/>
        <end position="266"/>
    </location>
</feature>
<feature type="region of interest" description="Disordered" evidence="1">
    <location>
        <begin position="282"/>
        <end position="301"/>
    </location>
</feature>
<evidence type="ECO:0000313" key="2">
    <source>
        <dbReference type="EMBL" id="ASR85520.1"/>
    </source>
</evidence>
<accession>A0A222ZNB6</accession>
<feature type="region of interest" description="Disordered" evidence="1">
    <location>
        <begin position="233"/>
        <end position="266"/>
    </location>
</feature>